<reference evidence="1 2" key="1">
    <citation type="submission" date="2017-03" db="EMBL/GenBank/DDBJ databases">
        <title>Complete genome sequence of Candidatus 'Thiodictyon syntrophicum' sp. nov. strain Cad16T, a photolithoautotroph purple sulfur bacterium isolated from an alpine meromictic lake.</title>
        <authorList>
            <person name="Luedin S.M."/>
            <person name="Pothier J.F."/>
            <person name="Danza F."/>
            <person name="Storelli N."/>
            <person name="Wittwer M."/>
            <person name="Tonolla M."/>
        </authorList>
    </citation>
    <scope>NUCLEOTIDE SEQUENCE [LARGE SCALE GENOMIC DNA]</scope>
    <source>
        <strain evidence="1 2">Cad16T</strain>
    </source>
</reference>
<dbReference type="OrthoDB" id="9857360at2"/>
<keyword evidence="2" id="KW-1185">Reference proteome</keyword>
<dbReference type="KEGG" id="tsy:THSYN_15475"/>
<proteinExistence type="predicted"/>
<evidence type="ECO:0000313" key="1">
    <source>
        <dbReference type="EMBL" id="AUB82209.1"/>
    </source>
</evidence>
<gene>
    <name evidence="1" type="ORF">THSYN_15475</name>
</gene>
<dbReference type="EMBL" id="CP020370">
    <property type="protein sequence ID" value="AUB82209.1"/>
    <property type="molecule type" value="Genomic_DNA"/>
</dbReference>
<sequence length="68" mass="7979">MLEHNQSVILQKLTDGGDTTVSETATWPAALREALRILVWNLYVVMRDERYEITPEGILELRRLKRLR</sequence>
<dbReference type="Proteomes" id="UP000232638">
    <property type="component" value="Chromosome"/>
</dbReference>
<accession>A0A2K8U9X7</accession>
<name>A0A2K8U9X7_9GAMM</name>
<dbReference type="AlphaFoldDB" id="A0A2K8U9X7"/>
<dbReference type="RefSeq" id="WP_100919948.1">
    <property type="nucleotide sequence ID" value="NZ_CP020370.1"/>
</dbReference>
<organism evidence="1 2">
    <name type="scientific">Candidatus Thiodictyon syntrophicum</name>
    <dbReference type="NCBI Taxonomy" id="1166950"/>
    <lineage>
        <taxon>Bacteria</taxon>
        <taxon>Pseudomonadati</taxon>
        <taxon>Pseudomonadota</taxon>
        <taxon>Gammaproteobacteria</taxon>
        <taxon>Chromatiales</taxon>
        <taxon>Chromatiaceae</taxon>
        <taxon>Thiodictyon</taxon>
    </lineage>
</organism>
<protein>
    <submittedName>
        <fullName evidence="1">Uncharacterized protein</fullName>
    </submittedName>
</protein>
<evidence type="ECO:0000313" key="2">
    <source>
        <dbReference type="Proteomes" id="UP000232638"/>
    </source>
</evidence>